<dbReference type="GO" id="GO:0010629">
    <property type="term" value="P:negative regulation of gene expression"/>
    <property type="evidence" value="ECO:0007669"/>
    <property type="project" value="TreeGrafter"/>
</dbReference>
<evidence type="ECO:0000259" key="9">
    <source>
        <dbReference type="PROSITE" id="PS51154"/>
    </source>
</evidence>
<dbReference type="InterPro" id="IPR012317">
    <property type="entry name" value="Poly(ADP-ribose)pol_cat_dom"/>
</dbReference>
<sequence length="487" mass="55905">MPKMYRLALSSSTKHRASKGSMARRRSRTSPLQRRGSFKSSLSRGRSQTPPLQRRGSFKSSLSRDRSQTPPLQRRDSFKSSLSRGRSQTPPLQRRGSFKSLASRNISRTPSLLRKSSENSVFTTDGLSDVLQTIDFPVRSNVQIRKGDLTKQKVDVIVVCLSSDILREYVLQAAGSDVRKQYEKGKRTTDQALALWSPVLPCQQILFLPWVPSQHDVLLEQSIREFIALAIQYVLDQNYTSVAFPAIGCGRFGLDIAFIAASMYHHIIIEKYPINITFVIQPSHQEVFDAFQRAQASTLAVSVLPHMWTYTNEQRTLRLPLKINTVEYNTIINEFNKTMFGQYTRINRIERIQNERWHKQYMLHRADFKKSLKMNTEKFLYHGCPDVATSSIIQDYFNRSFAGKNGTLYGHGVYFSSNAQYSHAYAVPNKHGERCMFFARVLIGRTTLGDNTMKVCPKQYHTTTDGQHIYVTYHDTQAYGQYLICYQ</sequence>
<dbReference type="SUPFAM" id="SSF52949">
    <property type="entry name" value="Macro domain-like"/>
    <property type="match status" value="1"/>
</dbReference>
<evidence type="ECO:0000313" key="11">
    <source>
        <dbReference type="Proteomes" id="UP000663872"/>
    </source>
</evidence>
<dbReference type="EC" id="2.4.2.-" evidence="6"/>
<dbReference type="EMBL" id="CAJNYT010000027">
    <property type="protein sequence ID" value="CAF3305507.1"/>
    <property type="molecule type" value="Genomic_DNA"/>
</dbReference>
<dbReference type="GO" id="GO:0005737">
    <property type="term" value="C:cytoplasm"/>
    <property type="evidence" value="ECO:0007669"/>
    <property type="project" value="TreeGrafter"/>
</dbReference>
<dbReference type="Pfam" id="PF01661">
    <property type="entry name" value="Macro"/>
    <property type="match status" value="1"/>
</dbReference>
<keyword evidence="5" id="KW-0539">Nucleus</keyword>
<dbReference type="PROSITE" id="PS51154">
    <property type="entry name" value="MACRO"/>
    <property type="match status" value="1"/>
</dbReference>
<reference evidence="10" key="1">
    <citation type="submission" date="2021-02" db="EMBL/GenBank/DDBJ databases">
        <authorList>
            <person name="Nowell W R."/>
        </authorList>
    </citation>
    <scope>NUCLEOTIDE SEQUENCE</scope>
</reference>
<organism evidence="10 11">
    <name type="scientific">Rotaria socialis</name>
    <dbReference type="NCBI Taxonomy" id="392032"/>
    <lineage>
        <taxon>Eukaryota</taxon>
        <taxon>Metazoa</taxon>
        <taxon>Spiralia</taxon>
        <taxon>Gnathifera</taxon>
        <taxon>Rotifera</taxon>
        <taxon>Eurotatoria</taxon>
        <taxon>Bdelloidea</taxon>
        <taxon>Philodinida</taxon>
        <taxon>Philodinidae</taxon>
        <taxon>Rotaria</taxon>
    </lineage>
</organism>
<dbReference type="PROSITE" id="PS51059">
    <property type="entry name" value="PARP_CATALYTIC"/>
    <property type="match status" value="1"/>
</dbReference>
<evidence type="ECO:0000256" key="3">
    <source>
        <dbReference type="ARBA" id="ARBA00022679"/>
    </source>
</evidence>
<comment type="caution">
    <text evidence="10">The sequence shown here is derived from an EMBL/GenBank/DDBJ whole genome shotgun (WGS) entry which is preliminary data.</text>
</comment>
<dbReference type="InterPro" id="IPR052056">
    <property type="entry name" value="Mono-ARTD/PARP"/>
</dbReference>
<name>A0A817SZW0_9BILA</name>
<evidence type="ECO:0000256" key="2">
    <source>
        <dbReference type="ARBA" id="ARBA00022676"/>
    </source>
</evidence>
<feature type="region of interest" description="Disordered" evidence="7">
    <location>
        <begin position="1"/>
        <end position="103"/>
    </location>
</feature>
<feature type="domain" description="Macro" evidence="9">
    <location>
        <begin position="129"/>
        <end position="299"/>
    </location>
</feature>
<evidence type="ECO:0000313" key="10">
    <source>
        <dbReference type="EMBL" id="CAF3305507.1"/>
    </source>
</evidence>
<evidence type="ECO:0000256" key="5">
    <source>
        <dbReference type="ARBA" id="ARBA00023242"/>
    </source>
</evidence>
<dbReference type="AlphaFoldDB" id="A0A817SZW0"/>
<accession>A0A817SZW0</accession>
<keyword evidence="3 6" id="KW-0808">Transferase</keyword>
<dbReference type="Pfam" id="PF00644">
    <property type="entry name" value="PARP"/>
    <property type="match status" value="1"/>
</dbReference>
<keyword evidence="2 6" id="KW-0328">Glycosyltransferase</keyword>
<feature type="compositionally biased region" description="Basic and acidic residues" evidence="7">
    <location>
        <begin position="62"/>
        <end position="78"/>
    </location>
</feature>
<dbReference type="PANTHER" id="PTHR14453:SF67">
    <property type="entry name" value="POLY [ADP-RIBOSE] POLYMERASE"/>
    <property type="match status" value="1"/>
</dbReference>
<dbReference type="Gene3D" id="3.90.228.10">
    <property type="match status" value="1"/>
</dbReference>
<evidence type="ECO:0000256" key="1">
    <source>
        <dbReference type="ARBA" id="ARBA00004123"/>
    </source>
</evidence>
<keyword evidence="4 6" id="KW-0520">NAD</keyword>
<gene>
    <name evidence="10" type="ORF">GRG538_LOCUS981</name>
</gene>
<dbReference type="Gene3D" id="3.40.220.10">
    <property type="entry name" value="Leucine Aminopeptidase, subunit E, domain 1"/>
    <property type="match status" value="1"/>
</dbReference>
<comment type="subcellular location">
    <subcellularLocation>
        <location evidence="1">Nucleus</location>
    </subcellularLocation>
</comment>
<evidence type="ECO:0000256" key="4">
    <source>
        <dbReference type="ARBA" id="ARBA00023027"/>
    </source>
</evidence>
<dbReference type="GO" id="GO:0003714">
    <property type="term" value="F:transcription corepressor activity"/>
    <property type="evidence" value="ECO:0007669"/>
    <property type="project" value="TreeGrafter"/>
</dbReference>
<feature type="compositionally biased region" description="Polar residues" evidence="7">
    <location>
        <begin position="79"/>
        <end position="91"/>
    </location>
</feature>
<feature type="domain" description="PARP catalytic" evidence="8">
    <location>
        <begin position="304"/>
        <end position="487"/>
    </location>
</feature>
<evidence type="ECO:0000256" key="6">
    <source>
        <dbReference type="RuleBase" id="RU362114"/>
    </source>
</evidence>
<evidence type="ECO:0000259" key="8">
    <source>
        <dbReference type="PROSITE" id="PS51059"/>
    </source>
</evidence>
<dbReference type="SUPFAM" id="SSF56399">
    <property type="entry name" value="ADP-ribosylation"/>
    <property type="match status" value="1"/>
</dbReference>
<protein>
    <recommendedName>
        <fullName evidence="6">Poly [ADP-ribose] polymerase</fullName>
        <shortName evidence="6">PARP</shortName>
        <ecNumber evidence="6">2.4.2.-</ecNumber>
    </recommendedName>
</protein>
<dbReference type="PANTHER" id="PTHR14453">
    <property type="entry name" value="PARP/ZINC FINGER CCCH TYPE DOMAIN CONTAINING PROTEIN"/>
    <property type="match status" value="1"/>
</dbReference>
<dbReference type="Proteomes" id="UP000663872">
    <property type="component" value="Unassembled WGS sequence"/>
</dbReference>
<dbReference type="InterPro" id="IPR043472">
    <property type="entry name" value="Macro_dom-like"/>
</dbReference>
<dbReference type="GO" id="GO:0003950">
    <property type="term" value="F:NAD+ poly-ADP-ribosyltransferase activity"/>
    <property type="evidence" value="ECO:0007669"/>
    <property type="project" value="UniProtKB-UniRule"/>
</dbReference>
<dbReference type="GO" id="GO:0005634">
    <property type="term" value="C:nucleus"/>
    <property type="evidence" value="ECO:0007669"/>
    <property type="project" value="UniProtKB-SubCell"/>
</dbReference>
<feature type="compositionally biased region" description="Polar residues" evidence="7">
    <location>
        <begin position="38"/>
        <end position="51"/>
    </location>
</feature>
<feature type="compositionally biased region" description="Basic residues" evidence="7">
    <location>
        <begin position="13"/>
        <end position="28"/>
    </location>
</feature>
<dbReference type="InterPro" id="IPR002589">
    <property type="entry name" value="Macro_dom"/>
</dbReference>
<proteinExistence type="predicted"/>
<evidence type="ECO:0000256" key="7">
    <source>
        <dbReference type="SAM" id="MobiDB-lite"/>
    </source>
</evidence>